<keyword evidence="1" id="KW-0472">Membrane</keyword>
<evidence type="ECO:0000313" key="2">
    <source>
        <dbReference type="EMBL" id="QDI92677.1"/>
    </source>
</evidence>
<dbReference type="InterPro" id="IPR020185">
    <property type="entry name" value="Spore_morphogenesis_YwcE"/>
</dbReference>
<sequence>MGIFFLYLFIASATPLFLWKEKRKLALASLPLLIAMWVLSGFYVTDSLSSAAHTFFMVLFSFNVLMAHVAAIVLYVKPKWWKRYASD</sequence>
<organism evidence="2 3">
    <name type="scientific">Salicibibacter halophilus</name>
    <dbReference type="NCBI Taxonomy" id="2502791"/>
    <lineage>
        <taxon>Bacteria</taxon>
        <taxon>Bacillati</taxon>
        <taxon>Bacillota</taxon>
        <taxon>Bacilli</taxon>
        <taxon>Bacillales</taxon>
        <taxon>Bacillaceae</taxon>
        <taxon>Salicibibacter</taxon>
    </lineage>
</organism>
<dbReference type="KEGG" id="sale:EPH95_17030"/>
<name>A0A514LLD8_9BACI</name>
<keyword evidence="1" id="KW-1133">Transmembrane helix</keyword>
<evidence type="ECO:0000256" key="1">
    <source>
        <dbReference type="SAM" id="Phobius"/>
    </source>
</evidence>
<dbReference type="EMBL" id="CP035485">
    <property type="protein sequence ID" value="QDI92677.1"/>
    <property type="molecule type" value="Genomic_DNA"/>
</dbReference>
<feature type="transmembrane region" description="Helical" evidence="1">
    <location>
        <begin position="25"/>
        <end position="43"/>
    </location>
</feature>
<dbReference type="OrthoDB" id="2680024at2"/>
<dbReference type="Pfam" id="PF17368">
    <property type="entry name" value="YwcE"/>
    <property type="match status" value="1"/>
</dbReference>
<dbReference type="Proteomes" id="UP000319756">
    <property type="component" value="Chromosome"/>
</dbReference>
<proteinExistence type="predicted"/>
<evidence type="ECO:0000313" key="3">
    <source>
        <dbReference type="Proteomes" id="UP000319756"/>
    </source>
</evidence>
<accession>A0A514LLD8</accession>
<dbReference type="AlphaFoldDB" id="A0A514LLD8"/>
<protein>
    <submittedName>
        <fullName evidence="2">Spore gernimation protein</fullName>
    </submittedName>
</protein>
<reference evidence="3" key="1">
    <citation type="submission" date="2019-01" db="EMBL/GenBank/DDBJ databases">
        <title>Genomic analysis of Salicibibacter sp. NKC3-5.</title>
        <authorList>
            <person name="Oh Y.J."/>
        </authorList>
    </citation>
    <scope>NUCLEOTIDE SEQUENCE [LARGE SCALE GENOMIC DNA]</scope>
    <source>
        <strain evidence="3">NKC3-5</strain>
    </source>
</reference>
<feature type="transmembrane region" description="Helical" evidence="1">
    <location>
        <begin position="55"/>
        <end position="76"/>
    </location>
</feature>
<keyword evidence="3" id="KW-1185">Reference proteome</keyword>
<keyword evidence="1" id="KW-0812">Transmembrane</keyword>
<gene>
    <name evidence="2" type="ORF">EPH95_17030</name>
</gene>